<evidence type="ECO:0000256" key="3">
    <source>
        <dbReference type="ARBA" id="ARBA00023163"/>
    </source>
</evidence>
<dbReference type="InterPro" id="IPR036390">
    <property type="entry name" value="WH_DNA-bd_sf"/>
</dbReference>
<name>A0A4P8IKP6_9FIRM</name>
<dbReference type="GO" id="GO:0003700">
    <property type="term" value="F:DNA-binding transcription factor activity"/>
    <property type="evidence" value="ECO:0007669"/>
    <property type="project" value="InterPro"/>
</dbReference>
<dbReference type="GO" id="GO:0045892">
    <property type="term" value="P:negative regulation of DNA-templated transcription"/>
    <property type="evidence" value="ECO:0007669"/>
    <property type="project" value="TreeGrafter"/>
</dbReference>
<protein>
    <recommendedName>
        <fullName evidence="4">HTH gntR-type domain-containing protein</fullName>
    </recommendedName>
</protein>
<gene>
    <name evidence="5" type="ORF">AR1Y2_3140</name>
</gene>
<dbReference type="Pfam" id="PF00392">
    <property type="entry name" value="GntR"/>
    <property type="match status" value="1"/>
</dbReference>
<dbReference type="KEGG" id="arf:AR1Y2_3140"/>
<dbReference type="InterPro" id="IPR000524">
    <property type="entry name" value="Tscrpt_reg_HTH_GntR"/>
</dbReference>
<keyword evidence="3" id="KW-0804">Transcription</keyword>
<evidence type="ECO:0000256" key="2">
    <source>
        <dbReference type="ARBA" id="ARBA00023125"/>
    </source>
</evidence>
<dbReference type="PANTHER" id="PTHR44846:SF1">
    <property type="entry name" value="MANNOSYL-D-GLYCERATE TRANSPORT_METABOLISM SYSTEM REPRESSOR MNGR-RELATED"/>
    <property type="match status" value="1"/>
</dbReference>
<reference evidence="5 6" key="1">
    <citation type="submission" date="2019-05" db="EMBL/GenBank/DDBJ databases">
        <title>Complete genome sequencing of Anaerostipes rhamnosivorans.</title>
        <authorList>
            <person name="Bui T.P.N."/>
            <person name="de Vos W.M."/>
        </authorList>
    </citation>
    <scope>NUCLEOTIDE SEQUENCE [LARGE SCALE GENOMIC DNA]</scope>
    <source>
        <strain evidence="5 6">1y2</strain>
    </source>
</reference>
<dbReference type="SUPFAM" id="SSF46785">
    <property type="entry name" value="Winged helix' DNA-binding domain"/>
    <property type="match status" value="2"/>
</dbReference>
<dbReference type="Gene3D" id="1.10.10.10">
    <property type="entry name" value="Winged helix-like DNA-binding domain superfamily/Winged helix DNA-binding domain"/>
    <property type="match status" value="2"/>
</dbReference>
<dbReference type="SMART" id="SM00345">
    <property type="entry name" value="HTH_GNTR"/>
    <property type="match status" value="2"/>
</dbReference>
<evidence type="ECO:0000313" key="6">
    <source>
        <dbReference type="Proteomes" id="UP000298653"/>
    </source>
</evidence>
<keyword evidence="6" id="KW-1185">Reference proteome</keyword>
<evidence type="ECO:0000313" key="5">
    <source>
        <dbReference type="EMBL" id="QCP36594.1"/>
    </source>
</evidence>
<dbReference type="InterPro" id="IPR036388">
    <property type="entry name" value="WH-like_DNA-bd_sf"/>
</dbReference>
<evidence type="ECO:0000256" key="1">
    <source>
        <dbReference type="ARBA" id="ARBA00023015"/>
    </source>
</evidence>
<dbReference type="EMBL" id="CP040058">
    <property type="protein sequence ID" value="QCP36594.1"/>
    <property type="molecule type" value="Genomic_DNA"/>
</dbReference>
<dbReference type="AlphaFoldDB" id="A0A4P8IKP6"/>
<feature type="domain" description="HTH gntR-type" evidence="4">
    <location>
        <begin position="237"/>
        <end position="305"/>
    </location>
</feature>
<dbReference type="GO" id="GO:0003677">
    <property type="term" value="F:DNA binding"/>
    <property type="evidence" value="ECO:0007669"/>
    <property type="project" value="UniProtKB-KW"/>
</dbReference>
<dbReference type="InterPro" id="IPR050679">
    <property type="entry name" value="Bact_HTH_transcr_reg"/>
</dbReference>
<accession>A0A4P8IKP6</accession>
<dbReference type="OrthoDB" id="1654819at2"/>
<organism evidence="5 6">
    <name type="scientific">Anaerostipes rhamnosivorans</name>
    <dbReference type="NCBI Taxonomy" id="1229621"/>
    <lineage>
        <taxon>Bacteria</taxon>
        <taxon>Bacillati</taxon>
        <taxon>Bacillota</taxon>
        <taxon>Clostridia</taxon>
        <taxon>Lachnospirales</taxon>
        <taxon>Lachnospiraceae</taxon>
        <taxon>Anaerostipes</taxon>
    </lineage>
</organism>
<dbReference type="RefSeq" id="WP_137329797.1">
    <property type="nucleotide sequence ID" value="NZ_CP040058.1"/>
</dbReference>
<keyword evidence="2" id="KW-0238">DNA-binding</keyword>
<proteinExistence type="predicted"/>
<dbReference type="Proteomes" id="UP000298653">
    <property type="component" value="Chromosome"/>
</dbReference>
<dbReference type="PANTHER" id="PTHR44846">
    <property type="entry name" value="MANNOSYL-D-GLYCERATE TRANSPORT/METABOLISM SYSTEM REPRESSOR MNGR-RELATED"/>
    <property type="match status" value="1"/>
</dbReference>
<dbReference type="PROSITE" id="PS50949">
    <property type="entry name" value="HTH_GNTR"/>
    <property type="match status" value="2"/>
</dbReference>
<evidence type="ECO:0000259" key="4">
    <source>
        <dbReference type="PROSITE" id="PS50949"/>
    </source>
</evidence>
<sequence>MELESGINKLIFEYYEARIVYGYYEYGDKLPAIPKICAVFRMAPATVRAGLAALEKQGYIRIDARKASMVIYKADRAKRRKLAAEYFVPRKEEIKDLLDSSDMLIRPIWDLAISRLGMEDWARFKEELGQPSEFLGMMPIRFFLFTLCELGNSLILNLYWELIRFLRFPYLEISRQTDPGGQEYSHKTMLELRNQYEAEFRDGVDRLFDFIEESVKEYAMEDTEQISFEWNIYRQRPQLCYTLVCHVIRDIGKGIYPVGSFLPSLPQMSRHYGVSVSTVRRSLSILNSVGITQSFQGKGTQIQMNVREINFERPEIRDGLRLYCESLQLLHITMQHVFLYTFENVSEADKDIFKHRFLQLLEEKNSYLCFDISLAFIEEHCPRSIIRECYKKVRELTAWGYPFTLYRLNGKSMHMEYSQIIEKAAGYLKSGDLSAFTDCLEDLLEREEHNVNVAFSKY</sequence>
<keyword evidence="1" id="KW-0805">Transcription regulation</keyword>
<feature type="domain" description="HTH gntR-type" evidence="4">
    <location>
        <begin position="5"/>
        <end position="73"/>
    </location>
</feature>